<feature type="transmembrane region" description="Helical" evidence="5">
    <location>
        <begin position="44"/>
        <end position="68"/>
    </location>
</feature>
<dbReference type="GO" id="GO:0004671">
    <property type="term" value="F:protein C-terminal S-isoprenylcysteine carboxyl O-methyltransferase activity"/>
    <property type="evidence" value="ECO:0007669"/>
    <property type="project" value="InterPro"/>
</dbReference>
<gene>
    <name evidence="6" type="ORF">FHR98_002415</name>
</gene>
<dbReference type="InterPro" id="IPR007269">
    <property type="entry name" value="ICMT_MeTrfase"/>
</dbReference>
<dbReference type="RefSeq" id="WP_183416925.1">
    <property type="nucleotide sequence ID" value="NZ_JACHXA010000006.1"/>
</dbReference>
<dbReference type="Gene3D" id="1.20.120.1630">
    <property type="match status" value="1"/>
</dbReference>
<comment type="subcellular location">
    <subcellularLocation>
        <location evidence="1">Membrane</location>
        <topology evidence="1">Multi-pass membrane protein</topology>
    </subcellularLocation>
</comment>
<evidence type="ECO:0000256" key="5">
    <source>
        <dbReference type="SAM" id="Phobius"/>
    </source>
</evidence>
<name>A0A839SUE9_9PROT</name>
<proteinExistence type="predicted"/>
<protein>
    <submittedName>
        <fullName evidence="6">Methyltransferase</fullName>
    </submittedName>
</protein>
<dbReference type="Proteomes" id="UP000581135">
    <property type="component" value="Unassembled WGS sequence"/>
</dbReference>
<keyword evidence="3 5" id="KW-1133">Transmembrane helix</keyword>
<evidence type="ECO:0000256" key="2">
    <source>
        <dbReference type="ARBA" id="ARBA00022692"/>
    </source>
</evidence>
<keyword evidence="6" id="KW-0808">Transferase</keyword>
<dbReference type="GO" id="GO:0032259">
    <property type="term" value="P:methylation"/>
    <property type="evidence" value="ECO:0007669"/>
    <property type="project" value="UniProtKB-KW"/>
</dbReference>
<reference evidence="6 7" key="1">
    <citation type="submission" date="2020-08" db="EMBL/GenBank/DDBJ databases">
        <title>Genomic Encyclopedia of Type Strains, Phase III (KMG-III): the genomes of soil and plant-associated and newly described type strains.</title>
        <authorList>
            <person name="Whitman W."/>
        </authorList>
    </citation>
    <scope>NUCLEOTIDE SEQUENCE [LARGE SCALE GENOMIC DNA]</scope>
    <source>
        <strain evidence="6 7">CECT 8803</strain>
    </source>
</reference>
<dbReference type="InterPro" id="IPR052527">
    <property type="entry name" value="Metal_cation-efflux_comp"/>
</dbReference>
<dbReference type="Pfam" id="PF04140">
    <property type="entry name" value="ICMT"/>
    <property type="match status" value="1"/>
</dbReference>
<feature type="transmembrane region" description="Helical" evidence="5">
    <location>
        <begin position="75"/>
        <end position="93"/>
    </location>
</feature>
<accession>A0A839SUE9</accession>
<feature type="transmembrane region" description="Helical" evidence="5">
    <location>
        <begin position="132"/>
        <end position="158"/>
    </location>
</feature>
<comment type="caution">
    <text evidence="6">The sequence shown here is derived from an EMBL/GenBank/DDBJ whole genome shotgun (WGS) entry which is preliminary data.</text>
</comment>
<organism evidence="6 7">
    <name type="scientific">Limibacillus halophilus</name>
    <dbReference type="NCBI Taxonomy" id="1579333"/>
    <lineage>
        <taxon>Bacteria</taxon>
        <taxon>Pseudomonadati</taxon>
        <taxon>Pseudomonadota</taxon>
        <taxon>Alphaproteobacteria</taxon>
        <taxon>Rhodospirillales</taxon>
        <taxon>Rhodovibrionaceae</taxon>
        <taxon>Limibacillus</taxon>
    </lineage>
</organism>
<evidence type="ECO:0000313" key="6">
    <source>
        <dbReference type="EMBL" id="MBB3066112.1"/>
    </source>
</evidence>
<sequence length="174" mass="19400">MNPDALGFGWAQFVVLLVAAQRLGELVIARRNTQALLAAGAREVGAAHYPLFILLHGSWLLMLFLVVPSGQPADWLFLGPFVFLQIARVWVVASLGRFWTTRIITLDAAPLVKRGPYRVLRHPNYVIVAGEILLLPLAFGALWVAILFSLLNACLLIWRIRLEEQALAGRREQP</sequence>
<evidence type="ECO:0000313" key="7">
    <source>
        <dbReference type="Proteomes" id="UP000581135"/>
    </source>
</evidence>
<evidence type="ECO:0000256" key="4">
    <source>
        <dbReference type="ARBA" id="ARBA00023136"/>
    </source>
</evidence>
<keyword evidence="7" id="KW-1185">Reference proteome</keyword>
<dbReference type="AlphaFoldDB" id="A0A839SUE9"/>
<dbReference type="PANTHER" id="PTHR43847:SF1">
    <property type="entry name" value="BLL3993 PROTEIN"/>
    <property type="match status" value="1"/>
</dbReference>
<keyword evidence="6" id="KW-0489">Methyltransferase</keyword>
<dbReference type="GO" id="GO:0016020">
    <property type="term" value="C:membrane"/>
    <property type="evidence" value="ECO:0007669"/>
    <property type="project" value="UniProtKB-SubCell"/>
</dbReference>
<keyword evidence="4 5" id="KW-0472">Membrane</keyword>
<evidence type="ECO:0000256" key="3">
    <source>
        <dbReference type="ARBA" id="ARBA00022989"/>
    </source>
</evidence>
<keyword evidence="2 5" id="KW-0812">Transmembrane</keyword>
<evidence type="ECO:0000256" key="1">
    <source>
        <dbReference type="ARBA" id="ARBA00004141"/>
    </source>
</evidence>
<dbReference type="EMBL" id="JACHXA010000006">
    <property type="protein sequence ID" value="MBB3066112.1"/>
    <property type="molecule type" value="Genomic_DNA"/>
</dbReference>
<dbReference type="PANTHER" id="PTHR43847">
    <property type="entry name" value="BLL3993 PROTEIN"/>
    <property type="match status" value="1"/>
</dbReference>